<keyword evidence="3" id="KW-1185">Reference proteome</keyword>
<protein>
    <submittedName>
        <fullName evidence="2">Uncharacterized protein</fullName>
    </submittedName>
</protein>
<dbReference type="Proteomes" id="UP001172778">
    <property type="component" value="Unassembled WGS sequence"/>
</dbReference>
<reference evidence="2" key="1">
    <citation type="submission" date="2023-03" db="EMBL/GenBank/DDBJ databases">
        <title>Chitinimonas shenzhenensis gen. nov., sp. nov., a novel member of family Burkholderiaceae isolated from activated sludge collected in Shen Zhen, China.</title>
        <authorList>
            <person name="Wang X."/>
        </authorList>
    </citation>
    <scope>NUCLEOTIDE SEQUENCE</scope>
    <source>
        <strain evidence="2">DQS-5</strain>
    </source>
</reference>
<evidence type="ECO:0000256" key="1">
    <source>
        <dbReference type="SAM" id="MobiDB-lite"/>
    </source>
</evidence>
<comment type="caution">
    <text evidence="2">The sequence shown here is derived from an EMBL/GenBank/DDBJ whole genome shotgun (WGS) entry which is preliminary data.</text>
</comment>
<organism evidence="2 3">
    <name type="scientific">Parachitinimonas caeni</name>
    <dbReference type="NCBI Taxonomy" id="3031301"/>
    <lineage>
        <taxon>Bacteria</taxon>
        <taxon>Pseudomonadati</taxon>
        <taxon>Pseudomonadota</taxon>
        <taxon>Betaproteobacteria</taxon>
        <taxon>Neisseriales</taxon>
        <taxon>Chitinibacteraceae</taxon>
        <taxon>Parachitinimonas</taxon>
    </lineage>
</organism>
<evidence type="ECO:0000313" key="3">
    <source>
        <dbReference type="Proteomes" id="UP001172778"/>
    </source>
</evidence>
<proteinExistence type="predicted"/>
<evidence type="ECO:0000313" key="2">
    <source>
        <dbReference type="EMBL" id="MDK2126229.1"/>
    </source>
</evidence>
<gene>
    <name evidence="2" type="ORF">PZA18_19475</name>
</gene>
<name>A0ABT7E1N7_9NEIS</name>
<feature type="region of interest" description="Disordered" evidence="1">
    <location>
        <begin position="1"/>
        <end position="39"/>
    </location>
</feature>
<dbReference type="RefSeq" id="WP_284102549.1">
    <property type="nucleotide sequence ID" value="NZ_JARRAF010000034.1"/>
</dbReference>
<sequence>MRDHHDQVTLELPVGNVPKKRGRKPLGLAARDAATRKREQRARQAAAIIERSANSWTEAECLAVLMGTRWRGTETDQAAWQPLWRLREGVLQLIRSLRKAALNI</sequence>
<accession>A0ABT7E1N7</accession>
<dbReference type="EMBL" id="JARRAF010000034">
    <property type="protein sequence ID" value="MDK2126229.1"/>
    <property type="molecule type" value="Genomic_DNA"/>
</dbReference>